<evidence type="ECO:0000313" key="2">
    <source>
        <dbReference type="Proteomes" id="UP000535511"/>
    </source>
</evidence>
<dbReference type="EMBL" id="JACCBG010000001">
    <property type="protein sequence ID" value="NYD43949.1"/>
    <property type="molecule type" value="Genomic_DNA"/>
</dbReference>
<keyword evidence="2" id="KW-1185">Reference proteome</keyword>
<organism evidence="1 2">
    <name type="scientific">Nocardioides panaciterrulae</name>
    <dbReference type="NCBI Taxonomy" id="661492"/>
    <lineage>
        <taxon>Bacteria</taxon>
        <taxon>Bacillati</taxon>
        <taxon>Actinomycetota</taxon>
        <taxon>Actinomycetes</taxon>
        <taxon>Propionibacteriales</taxon>
        <taxon>Nocardioidaceae</taxon>
        <taxon>Nocardioides</taxon>
    </lineage>
</organism>
<proteinExistence type="predicted"/>
<sequence length="125" mass="13817">MTTTFTNVHQGRYYGYSYSGPKWRCAVCGRTGYGDPATAGRHHWSEACKRGHSPCEWCGRLLTLRLDGTPRVHARCPERPEDVELLRLLAAEVRTDTRAAVRGPTTDTAAALLERLTTDLPGGDT</sequence>
<reference evidence="1 2" key="1">
    <citation type="submission" date="2020-07" db="EMBL/GenBank/DDBJ databases">
        <title>Sequencing the genomes of 1000 actinobacteria strains.</title>
        <authorList>
            <person name="Klenk H.-P."/>
        </authorList>
    </citation>
    <scope>NUCLEOTIDE SEQUENCE [LARGE SCALE GENOMIC DNA]</scope>
    <source>
        <strain evidence="1 2">DSM 21350</strain>
    </source>
</reference>
<protein>
    <submittedName>
        <fullName evidence="1">Uncharacterized protein</fullName>
    </submittedName>
</protein>
<dbReference type="Proteomes" id="UP000535511">
    <property type="component" value="Unassembled WGS sequence"/>
</dbReference>
<dbReference type="AlphaFoldDB" id="A0A7Y9EA71"/>
<comment type="caution">
    <text evidence="1">The sequence shown here is derived from an EMBL/GenBank/DDBJ whole genome shotgun (WGS) entry which is preliminary data.</text>
</comment>
<name>A0A7Y9EA71_9ACTN</name>
<accession>A0A7Y9EA71</accession>
<dbReference type="RefSeq" id="WP_179665406.1">
    <property type="nucleotide sequence ID" value="NZ_JACCBG010000001.1"/>
</dbReference>
<evidence type="ECO:0000313" key="1">
    <source>
        <dbReference type="EMBL" id="NYD43949.1"/>
    </source>
</evidence>
<gene>
    <name evidence="1" type="ORF">BJZ21_004032</name>
</gene>